<protein>
    <submittedName>
        <fullName evidence="8">Predicted arabinose efflux permease, MFS family</fullName>
    </submittedName>
</protein>
<dbReference type="AlphaFoldDB" id="A0A1G7A0L6"/>
<feature type="transmembrane region" description="Helical" evidence="7">
    <location>
        <begin position="50"/>
        <end position="71"/>
    </location>
</feature>
<gene>
    <name evidence="8" type="ORF">SAMN04489747_2465</name>
</gene>
<proteinExistence type="predicted"/>
<name>A0A1G7A0L6_9ACTN</name>
<evidence type="ECO:0000256" key="1">
    <source>
        <dbReference type="ARBA" id="ARBA00004651"/>
    </source>
</evidence>
<evidence type="ECO:0000256" key="7">
    <source>
        <dbReference type="SAM" id="Phobius"/>
    </source>
</evidence>
<evidence type="ECO:0000256" key="3">
    <source>
        <dbReference type="ARBA" id="ARBA00022475"/>
    </source>
</evidence>
<keyword evidence="6 7" id="KW-0472">Membrane</keyword>
<dbReference type="Proteomes" id="UP000198546">
    <property type="component" value="Chromosome i"/>
</dbReference>
<sequence>MTKVTNAWQVPRFRRVWGAGAAAGLGAEIGELAIPVLAVVTLGASAAELSWVRAALLLPYLLLTLWLGVLVDRLPRRPLLVLADLARGVLLLAVCVLALGGWLTIPVLVAAAALIGSLTVLYALADFSFLPEVVPEGALIDANAKITATQSVIGVAGNGVGGLLVQVLTAPVALVLNALGYLASGALIASVRVPDSRPARRGRSSVLAEARAGTGHLLRHPVLRVLVAEAALWNLGNEVLMIALVVLLLHELALGPLVLGLVLMATGTGAFVGSLYSRRLTARFGYGRSLVASLLLGNSAPLVGVLLLQLGGWVGIALLAGTFLVSGSGIGIANSQAVSLRQLAVPGELRGRVNAGYRLVSWGALSIGAIGGGVLTTATGPLTAALVGTAAMALATVPVALSRVRSLVHVEDVVPVPAAAPGSPAATPGRQ</sequence>
<evidence type="ECO:0000256" key="6">
    <source>
        <dbReference type="ARBA" id="ARBA00023136"/>
    </source>
</evidence>
<evidence type="ECO:0000256" key="4">
    <source>
        <dbReference type="ARBA" id="ARBA00022692"/>
    </source>
</evidence>
<evidence type="ECO:0000313" key="9">
    <source>
        <dbReference type="Proteomes" id="UP000198546"/>
    </source>
</evidence>
<feature type="transmembrane region" description="Helical" evidence="7">
    <location>
        <begin position="226"/>
        <end position="248"/>
    </location>
</feature>
<accession>A0A1G7A0L6</accession>
<dbReference type="CDD" id="cd06173">
    <property type="entry name" value="MFS_MefA_like"/>
    <property type="match status" value="1"/>
</dbReference>
<reference evidence="8 9" key="1">
    <citation type="submission" date="2016-10" db="EMBL/GenBank/DDBJ databases">
        <authorList>
            <person name="de Groot N.N."/>
        </authorList>
    </citation>
    <scope>NUCLEOTIDE SEQUENCE [LARGE SCALE GENOMIC DNA]</scope>
    <source>
        <strain evidence="8 9">MON 2.2</strain>
    </source>
</reference>
<dbReference type="PANTHER" id="PTHR23513">
    <property type="entry name" value="INTEGRAL MEMBRANE EFFLUX PROTEIN-RELATED"/>
    <property type="match status" value="1"/>
</dbReference>
<keyword evidence="2" id="KW-0813">Transport</keyword>
<dbReference type="RefSeq" id="WP_090593968.1">
    <property type="nucleotide sequence ID" value="NZ_LT629688.1"/>
</dbReference>
<feature type="transmembrane region" description="Helical" evidence="7">
    <location>
        <begin position="21"/>
        <end position="44"/>
    </location>
</feature>
<dbReference type="STRING" id="675864.SAMN04489747_2465"/>
<comment type="subcellular location">
    <subcellularLocation>
        <location evidence="1">Cell membrane</location>
        <topology evidence="1">Multi-pass membrane protein</topology>
    </subcellularLocation>
</comment>
<evidence type="ECO:0000313" key="8">
    <source>
        <dbReference type="EMBL" id="SDE08362.1"/>
    </source>
</evidence>
<feature type="transmembrane region" description="Helical" evidence="7">
    <location>
        <begin position="174"/>
        <end position="193"/>
    </location>
</feature>
<organism evidence="8 9">
    <name type="scientific">Auraticoccus monumenti</name>
    <dbReference type="NCBI Taxonomy" id="675864"/>
    <lineage>
        <taxon>Bacteria</taxon>
        <taxon>Bacillati</taxon>
        <taxon>Actinomycetota</taxon>
        <taxon>Actinomycetes</taxon>
        <taxon>Propionibacteriales</taxon>
        <taxon>Propionibacteriaceae</taxon>
        <taxon>Auraticoccus</taxon>
    </lineage>
</organism>
<dbReference type="EMBL" id="LT629688">
    <property type="protein sequence ID" value="SDE08362.1"/>
    <property type="molecule type" value="Genomic_DNA"/>
</dbReference>
<feature type="transmembrane region" description="Helical" evidence="7">
    <location>
        <begin position="355"/>
        <end position="376"/>
    </location>
</feature>
<keyword evidence="3" id="KW-1003">Cell membrane</keyword>
<feature type="transmembrane region" description="Helical" evidence="7">
    <location>
        <begin position="289"/>
        <end position="307"/>
    </location>
</feature>
<keyword evidence="9" id="KW-1185">Reference proteome</keyword>
<keyword evidence="4 7" id="KW-0812">Transmembrane</keyword>
<dbReference type="Gene3D" id="1.20.1250.20">
    <property type="entry name" value="MFS general substrate transporter like domains"/>
    <property type="match status" value="1"/>
</dbReference>
<keyword evidence="5 7" id="KW-1133">Transmembrane helix</keyword>
<dbReference type="Pfam" id="PF05977">
    <property type="entry name" value="MFS_3"/>
    <property type="match status" value="1"/>
</dbReference>
<evidence type="ECO:0000256" key="2">
    <source>
        <dbReference type="ARBA" id="ARBA00022448"/>
    </source>
</evidence>
<dbReference type="OrthoDB" id="9815525at2"/>
<dbReference type="GO" id="GO:0005886">
    <property type="term" value="C:plasma membrane"/>
    <property type="evidence" value="ECO:0007669"/>
    <property type="project" value="UniProtKB-SubCell"/>
</dbReference>
<evidence type="ECO:0000256" key="5">
    <source>
        <dbReference type="ARBA" id="ARBA00022989"/>
    </source>
</evidence>
<dbReference type="InterPro" id="IPR010290">
    <property type="entry name" value="TM_effector"/>
</dbReference>
<dbReference type="SUPFAM" id="SSF103473">
    <property type="entry name" value="MFS general substrate transporter"/>
    <property type="match status" value="1"/>
</dbReference>
<feature type="transmembrane region" description="Helical" evidence="7">
    <location>
        <begin position="382"/>
        <end position="401"/>
    </location>
</feature>
<dbReference type="InterPro" id="IPR036259">
    <property type="entry name" value="MFS_trans_sf"/>
</dbReference>
<feature type="transmembrane region" description="Helical" evidence="7">
    <location>
        <begin position="254"/>
        <end position="277"/>
    </location>
</feature>
<feature type="transmembrane region" description="Helical" evidence="7">
    <location>
        <begin position="313"/>
        <end position="334"/>
    </location>
</feature>
<dbReference type="PANTHER" id="PTHR23513:SF6">
    <property type="entry name" value="MAJOR FACILITATOR SUPERFAMILY ASSOCIATED DOMAIN-CONTAINING PROTEIN"/>
    <property type="match status" value="1"/>
</dbReference>